<keyword evidence="1" id="KW-0812">Transmembrane</keyword>
<evidence type="ECO:0000313" key="3">
    <source>
        <dbReference type="Proteomes" id="UP000216035"/>
    </source>
</evidence>
<keyword evidence="3" id="KW-1185">Reference proteome</keyword>
<dbReference type="AlphaFoldDB" id="A0A255ZRT4"/>
<feature type="transmembrane region" description="Helical" evidence="1">
    <location>
        <begin position="170"/>
        <end position="188"/>
    </location>
</feature>
<dbReference type="Pfam" id="PF13858">
    <property type="entry name" value="DUF4199"/>
    <property type="match status" value="1"/>
</dbReference>
<dbReference type="InterPro" id="IPR025250">
    <property type="entry name" value="DUF4199"/>
</dbReference>
<reference evidence="2 3" key="1">
    <citation type="submission" date="2017-07" db="EMBL/GenBank/DDBJ databases">
        <title>Flavobacterium cyanobacteriorum sp. nov., isolated from cyanobacterial aggregates in a eutrophic lake.</title>
        <authorList>
            <person name="Cai H."/>
        </authorList>
    </citation>
    <scope>NUCLEOTIDE SEQUENCE [LARGE SCALE GENOMIC DNA]</scope>
    <source>
        <strain evidence="2 3">TH167</strain>
    </source>
</reference>
<sequence>MNFINLSTSYFYYLYDRKFLDLNTRNILALGYGLAGAAVYIVLQSYLYFVNPHLATNLWFGLALFALLILFPGLASYRYRKLLRYISFKEAFGTFFLSLLVMILLIFAYNTLVLNVLYSEEQLLYLKNLQTDFNISIMEQSNAKAADIEEARKLSNEMDPAAVSGLFRQSLIKLLLMSIIGMLFSLLMKNKATA</sequence>
<feature type="transmembrane region" description="Helical" evidence="1">
    <location>
        <begin position="59"/>
        <end position="79"/>
    </location>
</feature>
<evidence type="ECO:0000313" key="2">
    <source>
        <dbReference type="EMBL" id="OYQ44223.1"/>
    </source>
</evidence>
<dbReference type="Proteomes" id="UP000216035">
    <property type="component" value="Unassembled WGS sequence"/>
</dbReference>
<evidence type="ECO:0000256" key="1">
    <source>
        <dbReference type="SAM" id="Phobius"/>
    </source>
</evidence>
<keyword evidence="1" id="KW-0472">Membrane</keyword>
<keyword evidence="1" id="KW-1133">Transmembrane helix</keyword>
<proteinExistence type="predicted"/>
<feature type="transmembrane region" description="Helical" evidence="1">
    <location>
        <begin position="27"/>
        <end position="47"/>
    </location>
</feature>
<organism evidence="2 3">
    <name type="scientific">Flavobacterium aurantiibacter</name>
    <dbReference type="NCBI Taxonomy" id="2023067"/>
    <lineage>
        <taxon>Bacteria</taxon>
        <taxon>Pseudomonadati</taxon>
        <taxon>Bacteroidota</taxon>
        <taxon>Flavobacteriia</taxon>
        <taxon>Flavobacteriales</taxon>
        <taxon>Flavobacteriaceae</taxon>
        <taxon>Flavobacterium</taxon>
    </lineage>
</organism>
<accession>A0A255ZRT4</accession>
<dbReference type="OrthoDB" id="660361at2"/>
<dbReference type="RefSeq" id="WP_094486223.1">
    <property type="nucleotide sequence ID" value="NZ_NOXX01000194.1"/>
</dbReference>
<evidence type="ECO:0008006" key="4">
    <source>
        <dbReference type="Google" id="ProtNLM"/>
    </source>
</evidence>
<feature type="transmembrane region" description="Helical" evidence="1">
    <location>
        <begin position="91"/>
        <end position="118"/>
    </location>
</feature>
<gene>
    <name evidence="2" type="ORF">CHX27_07895</name>
</gene>
<comment type="caution">
    <text evidence="2">The sequence shown here is derived from an EMBL/GenBank/DDBJ whole genome shotgun (WGS) entry which is preliminary data.</text>
</comment>
<dbReference type="EMBL" id="NOXX01000194">
    <property type="protein sequence ID" value="OYQ44223.1"/>
    <property type="molecule type" value="Genomic_DNA"/>
</dbReference>
<protein>
    <recommendedName>
        <fullName evidence="4">DUF4199 domain-containing protein</fullName>
    </recommendedName>
</protein>
<name>A0A255ZRT4_9FLAO</name>